<feature type="domain" description="Carbohydrate kinase PfkB" evidence="8">
    <location>
        <begin position="426"/>
        <end position="659"/>
    </location>
</feature>
<keyword evidence="6" id="KW-0456">Lyase</keyword>
<sequence length="668" mass="72818">MYSRCIGRQKRTFSKFLRISTQVKKHWLMEKVLWPWRVRLSLMGYRIRIICTARSLEQKVRASGSQPATIALFDGKIHVGLDDEKLQKLASSQNAVKVSTRDIAKTLIRKEVGGTTVASTMKIAHAAGISVFATGGIGGVHRGADQTFDISADLQELSMTPVCVVCSGVKSILDIPKTVEYLETHSVNCVVYGQENVFPSFFTRKSDRKAQFNTERLEEVVELIKTSKSLGLPYGTVLACPIPEKYAADGDVIQKAIDQAVREAIEQNIASQSVTPFILARVNELTQGASMATNIALLENNASIAGRLAAKLCDRRPIAISQMKKNSSIPVKPKVVSIGAAIVDFEAITSENVKDDGGSYNGHIVQRMGGVARNHAEALGRLGCDSIFISAIGDDSNGQFFRQNSEKMVRALSRFLPIPPSASFQDITRVKVITNKPTCTYLAVNVRGNVKYGIVTSEPLLSTLTPALIEKNEEALETSDFILLDSNLPVPLMTKVLEIAKKHEKQVWLEPTDIDKVKKVFATGLVDAVTATSPNANEFLEWAKLCQVAVDPSVVNSADSVLELIEKEKTRLLLNTSLFVVTLSNKGSAVVYRNNLGQLEFQSLPPPIQMDKIVSVSGAGDSFNSGVIAGLTHNKTVVESLRIGQECARLTLQTTLATSEAINSQMLK</sequence>
<dbReference type="OMA" id="INCEYID"/>
<dbReference type="Gene3D" id="3.40.1790.10">
    <property type="entry name" value="Indigoidine synthase domain"/>
    <property type="match status" value="1"/>
</dbReference>
<dbReference type="PANTHER" id="PTHR42909">
    <property type="entry name" value="ZGC:136858"/>
    <property type="match status" value="1"/>
</dbReference>
<dbReference type="Pfam" id="PF04227">
    <property type="entry name" value="Indigoidine_A"/>
    <property type="match status" value="1"/>
</dbReference>
<proteinExistence type="predicted"/>
<dbReference type="Proteomes" id="UP000008281">
    <property type="component" value="Unassembled WGS sequence"/>
</dbReference>
<evidence type="ECO:0000256" key="1">
    <source>
        <dbReference type="ARBA" id="ARBA00022679"/>
    </source>
</evidence>
<dbReference type="GO" id="GO:0006796">
    <property type="term" value="P:phosphate-containing compound metabolic process"/>
    <property type="evidence" value="ECO:0007669"/>
    <property type="project" value="UniProtKB-ARBA"/>
</dbReference>
<organism evidence="10">
    <name type="scientific">Caenorhabditis remanei</name>
    <name type="common">Caenorhabditis vulgaris</name>
    <dbReference type="NCBI Taxonomy" id="31234"/>
    <lineage>
        <taxon>Eukaryota</taxon>
        <taxon>Metazoa</taxon>
        <taxon>Ecdysozoa</taxon>
        <taxon>Nematoda</taxon>
        <taxon>Chromadorea</taxon>
        <taxon>Rhabditida</taxon>
        <taxon>Rhabditina</taxon>
        <taxon>Rhabditomorpha</taxon>
        <taxon>Rhabditoidea</taxon>
        <taxon>Rhabditidae</taxon>
        <taxon>Peloderinae</taxon>
        <taxon>Caenorhabditis</taxon>
    </lineage>
</organism>
<dbReference type="GO" id="GO:0016301">
    <property type="term" value="F:kinase activity"/>
    <property type="evidence" value="ECO:0007669"/>
    <property type="project" value="UniProtKB-KW"/>
</dbReference>
<dbReference type="FunCoup" id="E3NS67">
    <property type="interactions" value="144"/>
</dbReference>
<dbReference type="GO" id="GO:0046872">
    <property type="term" value="F:metal ion binding"/>
    <property type="evidence" value="ECO:0007669"/>
    <property type="project" value="UniProtKB-KW"/>
</dbReference>
<dbReference type="InterPro" id="IPR029056">
    <property type="entry name" value="Ribokinase-like"/>
</dbReference>
<dbReference type="SUPFAM" id="SSF53613">
    <property type="entry name" value="Ribokinase-like"/>
    <property type="match status" value="1"/>
</dbReference>
<evidence type="ECO:0000256" key="4">
    <source>
        <dbReference type="ARBA" id="ARBA00022801"/>
    </source>
</evidence>
<dbReference type="PROSITE" id="PS00583">
    <property type="entry name" value="PFKB_KINASES_1"/>
    <property type="match status" value="1"/>
</dbReference>
<dbReference type="InterPro" id="IPR007342">
    <property type="entry name" value="PsuG"/>
</dbReference>
<dbReference type="GO" id="GO:0005737">
    <property type="term" value="C:cytoplasm"/>
    <property type="evidence" value="ECO:0007669"/>
    <property type="project" value="TreeGrafter"/>
</dbReference>
<dbReference type="GO" id="GO:0004730">
    <property type="term" value="F:pseudouridylate synthase activity"/>
    <property type="evidence" value="ECO:0007669"/>
    <property type="project" value="InterPro"/>
</dbReference>
<evidence type="ECO:0000313" key="10">
    <source>
        <dbReference type="Proteomes" id="UP000008281"/>
    </source>
</evidence>
<dbReference type="PROSITE" id="PS00584">
    <property type="entry name" value="PFKB_KINASES_2"/>
    <property type="match status" value="1"/>
</dbReference>
<dbReference type="CDD" id="cd01941">
    <property type="entry name" value="YeiC_kinase_like"/>
    <property type="match status" value="1"/>
</dbReference>
<evidence type="ECO:0000256" key="6">
    <source>
        <dbReference type="ARBA" id="ARBA00023239"/>
    </source>
</evidence>
<accession>E3NS67</accession>
<evidence type="ECO:0000256" key="3">
    <source>
        <dbReference type="ARBA" id="ARBA00022777"/>
    </source>
</evidence>
<dbReference type="eggNOG" id="KOG3009">
    <property type="taxonomic scope" value="Eukaryota"/>
</dbReference>
<dbReference type="OrthoDB" id="198885at2759"/>
<reference evidence="9" key="1">
    <citation type="submission" date="2007-07" db="EMBL/GenBank/DDBJ databases">
        <title>PCAP assembly of the Caenorhabditis remanei genome.</title>
        <authorList>
            <consortium name="The Caenorhabditis remanei Sequencing Consortium"/>
            <person name="Wilson R.K."/>
        </authorList>
    </citation>
    <scope>NUCLEOTIDE SEQUENCE [LARGE SCALE GENOMIC DNA]</scope>
    <source>
        <strain evidence="9">PB4641</strain>
    </source>
</reference>
<feature type="domain" description="Carbohydrate kinase PfkB" evidence="8">
    <location>
        <begin position="333"/>
        <end position="406"/>
    </location>
</feature>
<dbReference type="InterPro" id="IPR022830">
    <property type="entry name" value="Indigdn_synthA-like"/>
</dbReference>
<dbReference type="PANTHER" id="PTHR42909:SF1">
    <property type="entry name" value="CARBOHYDRATE KINASE PFKB DOMAIN-CONTAINING PROTEIN"/>
    <property type="match status" value="1"/>
</dbReference>
<dbReference type="Gene3D" id="3.40.1190.20">
    <property type="match status" value="1"/>
</dbReference>
<dbReference type="Pfam" id="PF00294">
    <property type="entry name" value="PfkB"/>
    <property type="match status" value="2"/>
</dbReference>
<keyword evidence="4" id="KW-0378">Hydrolase</keyword>
<name>E3NS67_CAERE</name>
<evidence type="ECO:0000256" key="7">
    <source>
        <dbReference type="ARBA" id="ARBA00023295"/>
    </source>
</evidence>
<protein>
    <recommendedName>
        <fullName evidence="8">Carbohydrate kinase PfkB domain-containing protein</fullName>
    </recommendedName>
</protein>
<evidence type="ECO:0000256" key="2">
    <source>
        <dbReference type="ARBA" id="ARBA00022723"/>
    </source>
</evidence>
<keyword evidence="7" id="KW-0326">Glycosidase</keyword>
<keyword evidence="10" id="KW-1185">Reference proteome</keyword>
<dbReference type="EMBL" id="DS269891">
    <property type="protein sequence ID" value="EFO89413.1"/>
    <property type="molecule type" value="Genomic_DNA"/>
</dbReference>
<evidence type="ECO:0000256" key="5">
    <source>
        <dbReference type="ARBA" id="ARBA00023211"/>
    </source>
</evidence>
<dbReference type="InterPro" id="IPR002173">
    <property type="entry name" value="Carboh/pur_kinase_PfkB_CS"/>
</dbReference>
<keyword evidence="2" id="KW-0479">Metal-binding</keyword>
<dbReference type="InterPro" id="IPR011611">
    <property type="entry name" value="PfkB_dom"/>
</dbReference>
<keyword evidence="3" id="KW-0418">Kinase</keyword>
<evidence type="ECO:0000259" key="8">
    <source>
        <dbReference type="Pfam" id="PF00294"/>
    </source>
</evidence>
<dbReference type="STRING" id="31234.E3NS67"/>
<keyword evidence="1" id="KW-0808">Transferase</keyword>
<dbReference type="SUPFAM" id="SSF110581">
    <property type="entry name" value="Indigoidine synthase A-like"/>
    <property type="match status" value="1"/>
</dbReference>
<keyword evidence="5" id="KW-0464">Manganese</keyword>
<evidence type="ECO:0000313" key="9">
    <source>
        <dbReference type="EMBL" id="EFO89413.1"/>
    </source>
</evidence>
<dbReference type="HOGENOM" id="CLU_012201_3_2_1"/>
<dbReference type="AlphaFoldDB" id="E3NS67"/>
<gene>
    <name evidence="9" type="ORF">CRE_30315</name>
</gene>
<dbReference type="InParanoid" id="E3NS67"/>
<dbReference type="GO" id="GO:0016798">
    <property type="term" value="F:hydrolase activity, acting on glycosyl bonds"/>
    <property type="evidence" value="ECO:0007669"/>
    <property type="project" value="UniProtKB-KW"/>
</dbReference>